<protein>
    <submittedName>
        <fullName evidence="2">GNAT family N-acetyltransferase</fullName>
        <ecNumber evidence="2">2.3.1.-</ecNumber>
    </submittedName>
</protein>
<dbReference type="Gene3D" id="3.40.630.30">
    <property type="match status" value="1"/>
</dbReference>
<dbReference type="Proteomes" id="UP001566476">
    <property type="component" value="Unassembled WGS sequence"/>
</dbReference>
<dbReference type="SUPFAM" id="SSF55729">
    <property type="entry name" value="Acyl-CoA N-acyltransferases (Nat)"/>
    <property type="match status" value="1"/>
</dbReference>
<feature type="domain" description="N-acetyltransferase" evidence="1">
    <location>
        <begin position="23"/>
        <end position="159"/>
    </location>
</feature>
<dbReference type="InterPro" id="IPR016181">
    <property type="entry name" value="Acyl_CoA_acyltransferase"/>
</dbReference>
<accession>A0ABV4HZD3</accession>
<organism evidence="2 3">
    <name type="scientific">Kineococcus mangrovi</name>
    <dbReference type="NCBI Taxonomy" id="1660183"/>
    <lineage>
        <taxon>Bacteria</taxon>
        <taxon>Bacillati</taxon>
        <taxon>Actinomycetota</taxon>
        <taxon>Actinomycetes</taxon>
        <taxon>Kineosporiales</taxon>
        <taxon>Kineosporiaceae</taxon>
        <taxon>Kineococcus</taxon>
    </lineage>
</organism>
<evidence type="ECO:0000313" key="2">
    <source>
        <dbReference type="EMBL" id="MEZ0491779.1"/>
    </source>
</evidence>
<dbReference type="PROSITE" id="PS51186">
    <property type="entry name" value="GNAT"/>
    <property type="match status" value="1"/>
</dbReference>
<dbReference type="Pfam" id="PF00583">
    <property type="entry name" value="Acetyltransf_1"/>
    <property type="match status" value="1"/>
</dbReference>
<gene>
    <name evidence="2" type="ORF">AB2L28_05955</name>
</gene>
<evidence type="ECO:0000313" key="3">
    <source>
        <dbReference type="Proteomes" id="UP001566476"/>
    </source>
</evidence>
<dbReference type="EC" id="2.3.1.-" evidence="2"/>
<keyword evidence="2" id="KW-0808">Transferase</keyword>
<name>A0ABV4HZD3_9ACTN</name>
<sequence length="162" mass="17524">MQVTDGQVAVELVEGIGAERAAAGIWARATAQRDRLHSVAPLEEKLSGIQQTLKADGASLHLASRGSRAIGFCILIPRGKSLEIRYLATDPEVWGSGAGWALLKHVQEHAGRTGCPRGELWVIADNARAISAYKRAGWVATDLVEVRGSAGRPERRFVRDFD</sequence>
<dbReference type="EMBL" id="JBGGTQ010000002">
    <property type="protein sequence ID" value="MEZ0491779.1"/>
    <property type="molecule type" value="Genomic_DNA"/>
</dbReference>
<reference evidence="2 3" key="1">
    <citation type="submission" date="2024-07" db="EMBL/GenBank/DDBJ databases">
        <authorList>
            <person name="Thanompreechachai J."/>
            <person name="Duangmal K."/>
        </authorList>
    </citation>
    <scope>NUCLEOTIDE SEQUENCE [LARGE SCALE GENOMIC DNA]</scope>
    <source>
        <strain evidence="2 3">TBRC 1896</strain>
    </source>
</reference>
<dbReference type="RefSeq" id="WP_370717807.1">
    <property type="nucleotide sequence ID" value="NZ_JBGGTQ010000002.1"/>
</dbReference>
<dbReference type="GO" id="GO:0016746">
    <property type="term" value="F:acyltransferase activity"/>
    <property type="evidence" value="ECO:0007669"/>
    <property type="project" value="UniProtKB-KW"/>
</dbReference>
<dbReference type="InterPro" id="IPR000182">
    <property type="entry name" value="GNAT_dom"/>
</dbReference>
<dbReference type="CDD" id="cd04301">
    <property type="entry name" value="NAT_SF"/>
    <property type="match status" value="1"/>
</dbReference>
<keyword evidence="2" id="KW-0012">Acyltransferase</keyword>
<keyword evidence="3" id="KW-1185">Reference proteome</keyword>
<proteinExistence type="predicted"/>
<evidence type="ECO:0000259" key="1">
    <source>
        <dbReference type="PROSITE" id="PS51186"/>
    </source>
</evidence>
<comment type="caution">
    <text evidence="2">The sequence shown here is derived from an EMBL/GenBank/DDBJ whole genome shotgun (WGS) entry which is preliminary data.</text>
</comment>